<dbReference type="EC" id="3.2.2.21" evidence="2"/>
<dbReference type="Pfam" id="PF00730">
    <property type="entry name" value="HhH-GPD"/>
    <property type="match status" value="1"/>
</dbReference>
<dbReference type="InterPro" id="IPR051912">
    <property type="entry name" value="Alkylbase_DNA_Glycosylase/TA"/>
</dbReference>
<proteinExistence type="predicted"/>
<feature type="domain" description="DNA-3-methyladenine glycosylase AlkA N-terminal" evidence="6">
    <location>
        <begin position="30"/>
        <end position="145"/>
    </location>
</feature>
<evidence type="ECO:0000256" key="4">
    <source>
        <dbReference type="ARBA" id="ARBA00023204"/>
    </source>
</evidence>
<keyword evidence="3" id="KW-0227">DNA damage</keyword>
<evidence type="ECO:0000313" key="7">
    <source>
        <dbReference type="EMBL" id="QXH58642.1"/>
    </source>
</evidence>
<evidence type="ECO:0000313" key="8">
    <source>
        <dbReference type="Proteomes" id="UP000824010"/>
    </source>
</evidence>
<evidence type="ECO:0000259" key="5">
    <source>
        <dbReference type="SMART" id="SM00478"/>
    </source>
</evidence>
<sequence>MSPMANIIDTTENDACDLALKAHDARLDGGFFLGWRPPYDTAAMLGFLRLRAIPGVECVEEGTYTRTLRLIQDGQEYCGWLSVSFDEARDQARVRISDSLAGVLPTLINHVRAAFDLDADPLAIDAVLHSAFPSGAGLRVPGTVDGFELAVRAVLGQQITVAAARTLGARLVAAFGQPIATPFPSLDRLFPAPAALIAASGDELGRLGITRQRQAALKALAEAVLVGGLILSPGVDVAATCARLRTLPGIGDWTAQYIALRALRWPDAFPAGDVALQKALGVSGANAATQAAQAWRPWRGYAVLRAWQAGPGSVR</sequence>
<keyword evidence="8" id="KW-1185">Reference proteome</keyword>
<protein>
    <recommendedName>
        <fullName evidence="2">DNA-3-methyladenine glycosylase II</fullName>
        <ecNumber evidence="2">3.2.2.21</ecNumber>
    </recommendedName>
</protein>
<dbReference type="Proteomes" id="UP000824010">
    <property type="component" value="Chromosome"/>
</dbReference>
<evidence type="ECO:0000256" key="2">
    <source>
        <dbReference type="ARBA" id="ARBA00012000"/>
    </source>
</evidence>
<gene>
    <name evidence="7" type="ORF">KSS90_10705</name>
</gene>
<dbReference type="Pfam" id="PF06029">
    <property type="entry name" value="AlkA_N"/>
    <property type="match status" value="1"/>
</dbReference>
<dbReference type="PANTHER" id="PTHR43003">
    <property type="entry name" value="DNA-3-METHYLADENINE GLYCOSYLASE"/>
    <property type="match status" value="1"/>
</dbReference>
<evidence type="ECO:0000256" key="3">
    <source>
        <dbReference type="ARBA" id="ARBA00022763"/>
    </source>
</evidence>
<organism evidence="7 8">
    <name type="scientific">Pseudomonas maumuensis</name>
    <dbReference type="NCBI Taxonomy" id="2842354"/>
    <lineage>
        <taxon>Bacteria</taxon>
        <taxon>Pseudomonadati</taxon>
        <taxon>Pseudomonadota</taxon>
        <taxon>Gammaproteobacteria</taxon>
        <taxon>Pseudomonadales</taxon>
        <taxon>Pseudomonadaceae</taxon>
        <taxon>Pseudomonas</taxon>
    </lineage>
</organism>
<feature type="domain" description="HhH-GPD" evidence="5">
    <location>
        <begin position="155"/>
        <end position="311"/>
    </location>
</feature>
<keyword evidence="4" id="KW-0234">DNA repair</keyword>
<reference evidence="7 8" key="1">
    <citation type="journal article" date="2021" name="Microorganisms">
        <title>The Ever-Expanding Pseudomonas Genus: Description of 43 New Species and Partition of the Pseudomonas putida Group.</title>
        <authorList>
            <person name="Girard L."/>
            <person name="Lood C."/>
            <person name="Hofte M."/>
            <person name="Vandamme P."/>
            <person name="Rokni-Zadeh H."/>
            <person name="van Noort V."/>
            <person name="Lavigne R."/>
            <person name="De Mot R."/>
        </authorList>
    </citation>
    <scope>NUCLEOTIDE SEQUENCE [LARGE SCALE GENOMIC DNA]</scope>
    <source>
        <strain evidence="7 8">COW77</strain>
    </source>
</reference>
<comment type="catalytic activity">
    <reaction evidence="1">
        <text>Hydrolysis of alkylated DNA, releasing 3-methyladenine, 3-methylguanine, 7-methylguanine and 7-methyladenine.</text>
        <dbReference type="EC" id="3.2.2.21"/>
    </reaction>
</comment>
<evidence type="ECO:0000259" key="6">
    <source>
        <dbReference type="SMART" id="SM01009"/>
    </source>
</evidence>
<evidence type="ECO:0000256" key="1">
    <source>
        <dbReference type="ARBA" id="ARBA00000086"/>
    </source>
</evidence>
<dbReference type="SMART" id="SM00478">
    <property type="entry name" value="ENDO3c"/>
    <property type="match status" value="1"/>
</dbReference>
<dbReference type="InterPro" id="IPR010316">
    <property type="entry name" value="AlkA_N"/>
</dbReference>
<accession>A0ABX8NRD0</accession>
<dbReference type="CDD" id="cd00056">
    <property type="entry name" value="ENDO3c"/>
    <property type="match status" value="1"/>
</dbReference>
<name>A0ABX8NRD0_9PSED</name>
<dbReference type="InterPro" id="IPR003265">
    <property type="entry name" value="HhH-GPD_domain"/>
</dbReference>
<dbReference type="EMBL" id="CP077077">
    <property type="protein sequence ID" value="QXH58642.1"/>
    <property type="molecule type" value="Genomic_DNA"/>
</dbReference>
<dbReference type="SMART" id="SM01009">
    <property type="entry name" value="AlkA_N"/>
    <property type="match status" value="1"/>
</dbReference>
<dbReference type="PANTHER" id="PTHR43003:SF13">
    <property type="entry name" value="DNA-3-METHYLADENINE GLYCOSYLASE 2"/>
    <property type="match status" value="1"/>
</dbReference>